<evidence type="ECO:0000256" key="1">
    <source>
        <dbReference type="ARBA" id="ARBA00006252"/>
    </source>
</evidence>
<protein>
    <submittedName>
        <fullName evidence="4">Flavodoxin family protein</fullName>
    </submittedName>
</protein>
<reference evidence="4" key="1">
    <citation type="journal article" date="2020" name="mSystems">
        <title>Genome- and Community-Level Interaction Insights into Carbon Utilization and Element Cycling Functions of Hydrothermarchaeota in Hydrothermal Sediment.</title>
        <authorList>
            <person name="Zhou Z."/>
            <person name="Liu Y."/>
            <person name="Xu W."/>
            <person name="Pan J."/>
            <person name="Luo Z.H."/>
            <person name="Li M."/>
        </authorList>
    </citation>
    <scope>NUCLEOTIDE SEQUENCE [LARGE SCALE GENOMIC DNA]</scope>
    <source>
        <strain evidence="4">SpSt-503</strain>
    </source>
</reference>
<name>A0A7C3HVK0_9SPIR</name>
<comment type="caution">
    <text evidence="4">The sequence shown here is derived from an EMBL/GenBank/DDBJ whole genome shotgun (WGS) entry which is preliminary data.</text>
</comment>
<keyword evidence="2" id="KW-0560">Oxidoreductase</keyword>
<evidence type="ECO:0000259" key="3">
    <source>
        <dbReference type="Pfam" id="PF02525"/>
    </source>
</evidence>
<dbReference type="PANTHER" id="PTHR10204:SF34">
    <property type="entry name" value="NAD(P)H DEHYDROGENASE [QUINONE] 1 ISOFORM 1"/>
    <property type="match status" value="1"/>
</dbReference>
<dbReference type="EMBL" id="DSVL01000049">
    <property type="protein sequence ID" value="HFH28199.1"/>
    <property type="molecule type" value="Genomic_DNA"/>
</dbReference>
<dbReference type="InterPro" id="IPR003680">
    <property type="entry name" value="Flavodoxin_fold"/>
</dbReference>
<proteinExistence type="inferred from homology"/>
<sequence length="208" mass="24070">MCKGRAMFCIEVYMKVLIVLAYPKQEGFNRAIAEQVLDYFRKDPSHQVDFIDLYAEHYDPVLSVDELPRKFSFDETTLRYQQLITEANRVVFIHPDWWGGPPAILKGFLDRVFRPGVAYGFREADFRNADTPGLFSEKRFDVCITTDAQNPDGKDSTAPSWPTARVWKEQVLEFCGVKAVQIHVFWNLRGSTYAERKAYLDSIPARML</sequence>
<accession>A0A7C3HVK0</accession>
<dbReference type="GO" id="GO:0005829">
    <property type="term" value="C:cytosol"/>
    <property type="evidence" value="ECO:0007669"/>
    <property type="project" value="TreeGrafter"/>
</dbReference>
<evidence type="ECO:0000256" key="2">
    <source>
        <dbReference type="ARBA" id="ARBA00023002"/>
    </source>
</evidence>
<dbReference type="SUPFAM" id="SSF52218">
    <property type="entry name" value="Flavoproteins"/>
    <property type="match status" value="1"/>
</dbReference>
<dbReference type="AlphaFoldDB" id="A0A7C3HVK0"/>
<comment type="similarity">
    <text evidence="1">Belongs to the NAD(P)H dehydrogenase (quinone) family.</text>
</comment>
<evidence type="ECO:0000313" key="4">
    <source>
        <dbReference type="EMBL" id="HFH28199.1"/>
    </source>
</evidence>
<organism evidence="4">
    <name type="scientific">Gracilinema caldarium</name>
    <dbReference type="NCBI Taxonomy" id="215591"/>
    <lineage>
        <taxon>Bacteria</taxon>
        <taxon>Pseudomonadati</taxon>
        <taxon>Spirochaetota</taxon>
        <taxon>Spirochaetia</taxon>
        <taxon>Spirochaetales</taxon>
        <taxon>Breznakiellaceae</taxon>
        <taxon>Gracilinema</taxon>
    </lineage>
</organism>
<dbReference type="InterPro" id="IPR029039">
    <property type="entry name" value="Flavoprotein-like_sf"/>
</dbReference>
<dbReference type="GO" id="GO:0003955">
    <property type="term" value="F:NAD(P)H dehydrogenase (quinone) activity"/>
    <property type="evidence" value="ECO:0007669"/>
    <property type="project" value="TreeGrafter"/>
</dbReference>
<dbReference type="PANTHER" id="PTHR10204">
    <property type="entry name" value="NAD P H OXIDOREDUCTASE-RELATED"/>
    <property type="match status" value="1"/>
</dbReference>
<dbReference type="Gene3D" id="3.40.50.360">
    <property type="match status" value="1"/>
</dbReference>
<dbReference type="InterPro" id="IPR051545">
    <property type="entry name" value="NAD(P)H_dehydrogenase_qn"/>
</dbReference>
<feature type="domain" description="Flavodoxin-like fold" evidence="3">
    <location>
        <begin position="14"/>
        <end position="193"/>
    </location>
</feature>
<dbReference type="Pfam" id="PF02525">
    <property type="entry name" value="Flavodoxin_2"/>
    <property type="match status" value="1"/>
</dbReference>
<gene>
    <name evidence="4" type="ORF">ENS59_01605</name>
</gene>